<protein>
    <submittedName>
        <fullName evidence="4">Alpha/beta fold hydrolase</fullName>
    </submittedName>
</protein>
<dbReference type="Gene3D" id="3.40.50.1820">
    <property type="entry name" value="alpha/beta hydrolase"/>
    <property type="match status" value="1"/>
</dbReference>
<keyword evidence="5" id="KW-1185">Reference proteome</keyword>
<accession>A0A4P7XFA0</accession>
<evidence type="ECO:0000313" key="4">
    <source>
        <dbReference type="EMBL" id="QCF25586.1"/>
    </source>
</evidence>
<evidence type="ECO:0000256" key="2">
    <source>
        <dbReference type="ARBA" id="ARBA00023098"/>
    </source>
</evidence>
<dbReference type="Pfam" id="PF12697">
    <property type="entry name" value="Abhydrolase_6"/>
    <property type="match status" value="1"/>
</dbReference>
<evidence type="ECO:0000259" key="3">
    <source>
        <dbReference type="Pfam" id="PF12697"/>
    </source>
</evidence>
<dbReference type="Proteomes" id="UP000298049">
    <property type="component" value="Chromosome"/>
</dbReference>
<dbReference type="RefSeq" id="WP_136548012.1">
    <property type="nucleotide sequence ID" value="NZ_CP031093.1"/>
</dbReference>
<organism evidence="4 5">
    <name type="scientific">Hydrocarboniclastica marina</name>
    <dbReference type="NCBI Taxonomy" id="2259620"/>
    <lineage>
        <taxon>Bacteria</taxon>
        <taxon>Pseudomonadati</taxon>
        <taxon>Pseudomonadota</taxon>
        <taxon>Gammaproteobacteria</taxon>
        <taxon>Alteromonadales</taxon>
        <taxon>Alteromonadaceae</taxon>
        <taxon>Hydrocarboniclastica</taxon>
    </lineage>
</organism>
<dbReference type="InterPro" id="IPR000073">
    <property type="entry name" value="AB_hydrolase_1"/>
</dbReference>
<proteinExistence type="predicted"/>
<dbReference type="AlphaFoldDB" id="A0A4P7XFA0"/>
<evidence type="ECO:0000313" key="5">
    <source>
        <dbReference type="Proteomes" id="UP000298049"/>
    </source>
</evidence>
<dbReference type="PANTHER" id="PTHR11005">
    <property type="entry name" value="LYSOSOMAL ACID LIPASE-RELATED"/>
    <property type="match status" value="1"/>
</dbReference>
<dbReference type="SUPFAM" id="SSF53474">
    <property type="entry name" value="alpha/beta-Hydrolases"/>
    <property type="match status" value="1"/>
</dbReference>
<name>A0A4P7XFA0_9ALTE</name>
<dbReference type="GO" id="GO:0016042">
    <property type="term" value="P:lipid catabolic process"/>
    <property type="evidence" value="ECO:0007669"/>
    <property type="project" value="UniProtKB-KW"/>
</dbReference>
<keyword evidence="1" id="KW-0442">Lipid degradation</keyword>
<reference evidence="4 5" key="1">
    <citation type="submission" date="2018-07" db="EMBL/GenBank/DDBJ databases">
        <title>Marsedoiliclastica nanhaica gen. nov. sp. nov., a novel marine hydrocarbonoclastic bacterium isolated from an in-situ enriched hydrocarbon-degrading consortium in deep-sea sediment.</title>
        <authorList>
            <person name="Dong C."/>
            <person name="Ma T."/>
            <person name="Liu R."/>
            <person name="Shao Z."/>
        </authorList>
    </citation>
    <scope>NUCLEOTIDE SEQUENCE [LARGE SCALE GENOMIC DNA]</scope>
    <source>
        <strain evidence="5">soil36-7</strain>
    </source>
</reference>
<dbReference type="EMBL" id="CP031093">
    <property type="protein sequence ID" value="QCF25586.1"/>
    <property type="molecule type" value="Genomic_DNA"/>
</dbReference>
<gene>
    <name evidence="4" type="ORF">soil367_06450</name>
</gene>
<evidence type="ECO:0000256" key="1">
    <source>
        <dbReference type="ARBA" id="ARBA00022963"/>
    </source>
</evidence>
<dbReference type="OrthoDB" id="7813811at2"/>
<feature type="domain" description="AB hydrolase-1" evidence="3">
    <location>
        <begin position="57"/>
        <end position="255"/>
    </location>
</feature>
<dbReference type="GO" id="GO:0016787">
    <property type="term" value="F:hydrolase activity"/>
    <property type="evidence" value="ECO:0007669"/>
    <property type="project" value="UniProtKB-KW"/>
</dbReference>
<keyword evidence="2" id="KW-0443">Lipid metabolism</keyword>
<dbReference type="KEGG" id="hmi:soil367_06450"/>
<dbReference type="InterPro" id="IPR029058">
    <property type="entry name" value="AB_hydrolase_fold"/>
</dbReference>
<keyword evidence="4" id="KW-0378">Hydrolase</keyword>
<sequence length="309" mass="33960">MNSSSRLFPVSLMNADFAGELHEDVYQLNPGVSPDRTLRINITRVIDPSTPGYRQPVILLHSEFNNRRQWLTPEGEGFAAVLARAGFDVWLPEARGHGLSPDHDRWSANTLSVSASEDLPAIQAFVAEQSGTEPIWVGAELGGLALAYALTHDPRMAETAAGAAFIDVATAHWLSNLGRLGLKQRWLMKRAGFADGMAFNWGPEREPWSLFTELYQWRRLAKKSQHPVYDRLETLRLPVFLLAVKDSERDTHILQSRFKTDSIASAVAAPGAAEAALGGKTGSVRQWLQEKAGTTTSKTSDSHVSLTSS</sequence>